<evidence type="ECO:0000313" key="3">
    <source>
        <dbReference type="Proteomes" id="UP001218218"/>
    </source>
</evidence>
<keyword evidence="3" id="KW-1185">Reference proteome</keyword>
<feature type="compositionally biased region" description="Low complexity" evidence="1">
    <location>
        <begin position="165"/>
        <end position="175"/>
    </location>
</feature>
<comment type="caution">
    <text evidence="2">The sequence shown here is derived from an EMBL/GenBank/DDBJ whole genome shotgun (WGS) entry which is preliminary data.</text>
</comment>
<evidence type="ECO:0000256" key="1">
    <source>
        <dbReference type="SAM" id="MobiDB-lite"/>
    </source>
</evidence>
<feature type="region of interest" description="Disordered" evidence="1">
    <location>
        <begin position="326"/>
        <end position="345"/>
    </location>
</feature>
<dbReference type="Proteomes" id="UP001218218">
    <property type="component" value="Unassembled WGS sequence"/>
</dbReference>
<feature type="compositionally biased region" description="Basic residues" evidence="1">
    <location>
        <begin position="141"/>
        <end position="151"/>
    </location>
</feature>
<reference evidence="2" key="1">
    <citation type="submission" date="2023-03" db="EMBL/GenBank/DDBJ databases">
        <title>Massive genome expansion in bonnet fungi (Mycena s.s.) driven by repeated elements and novel gene families across ecological guilds.</title>
        <authorList>
            <consortium name="Lawrence Berkeley National Laboratory"/>
            <person name="Harder C.B."/>
            <person name="Miyauchi S."/>
            <person name="Viragh M."/>
            <person name="Kuo A."/>
            <person name="Thoen E."/>
            <person name="Andreopoulos B."/>
            <person name="Lu D."/>
            <person name="Skrede I."/>
            <person name="Drula E."/>
            <person name="Henrissat B."/>
            <person name="Morin E."/>
            <person name="Kohler A."/>
            <person name="Barry K."/>
            <person name="LaButti K."/>
            <person name="Morin E."/>
            <person name="Salamov A."/>
            <person name="Lipzen A."/>
            <person name="Mereny Z."/>
            <person name="Hegedus B."/>
            <person name="Baldrian P."/>
            <person name="Stursova M."/>
            <person name="Weitz H."/>
            <person name="Taylor A."/>
            <person name="Grigoriev I.V."/>
            <person name="Nagy L.G."/>
            <person name="Martin F."/>
            <person name="Kauserud H."/>
        </authorList>
    </citation>
    <scope>NUCLEOTIDE SEQUENCE</scope>
    <source>
        <strain evidence="2">CBHHK002</strain>
    </source>
</reference>
<feature type="region of interest" description="Disordered" evidence="1">
    <location>
        <begin position="121"/>
        <end position="175"/>
    </location>
</feature>
<organism evidence="2 3">
    <name type="scientific">Mycena albidolilacea</name>
    <dbReference type="NCBI Taxonomy" id="1033008"/>
    <lineage>
        <taxon>Eukaryota</taxon>
        <taxon>Fungi</taxon>
        <taxon>Dikarya</taxon>
        <taxon>Basidiomycota</taxon>
        <taxon>Agaricomycotina</taxon>
        <taxon>Agaricomycetes</taxon>
        <taxon>Agaricomycetidae</taxon>
        <taxon>Agaricales</taxon>
        <taxon>Marasmiineae</taxon>
        <taxon>Mycenaceae</taxon>
        <taxon>Mycena</taxon>
    </lineage>
</organism>
<gene>
    <name evidence="2" type="ORF">DFH08DRAFT_1085328</name>
</gene>
<feature type="compositionally biased region" description="Basic and acidic residues" evidence="1">
    <location>
        <begin position="329"/>
        <end position="344"/>
    </location>
</feature>
<name>A0AAD6ZIF6_9AGAR</name>
<proteinExistence type="predicted"/>
<evidence type="ECO:0000313" key="2">
    <source>
        <dbReference type="EMBL" id="KAJ7323966.1"/>
    </source>
</evidence>
<dbReference type="AlphaFoldDB" id="A0AAD6ZIF6"/>
<dbReference type="EMBL" id="JARIHO010000045">
    <property type="protein sequence ID" value="KAJ7323966.1"/>
    <property type="molecule type" value="Genomic_DNA"/>
</dbReference>
<accession>A0AAD6ZIF6</accession>
<sequence length="457" mass="48514">MVHDQCFSLLLHNARKIVSPAAVPHTRNNTSGQTRTYLSGLFSELKNVSCSPGIARATREAFIGRSLATEGTEGYDSDLITIAPSHAPLAAAGQSTASRQTDIAAKGLCFREYARGARCRLPPQVPDERSETDSAMGRLMQTKRGKRKRSASKTLRGTGGDRPGSHSSSPAPSSSPLWTYLAPSSFRIMRVSPSLSLHPQLSIFVSVALPSTSLLPPSYLLSRLLCFLLPRVPSIRPHHSWLRPLSAPRRTLVTGSFPGAPSHRLLLLGAATIPRLRPHPTPSPSPHAFALALHAVPARFPAHIRSLGGLPPPCRVELKARSVGISGRTGEKGAEPARVEETEGKGGIACARPQCTRPACAAADAAVTAGHVLAAFEECWAGALLRGGLAVAGRIRGRGAGVVPAVREDPEGEGGTAAHDHDETHAYDVLAGRVVLLLLCANTCVWEWCAGDRSVWL</sequence>
<protein>
    <submittedName>
        <fullName evidence="2">Uncharacterized protein</fullName>
    </submittedName>
</protein>